<dbReference type="EMBL" id="LR215050">
    <property type="protein sequence ID" value="VEU82941.1"/>
    <property type="molecule type" value="Genomic_DNA"/>
</dbReference>
<dbReference type="Gene3D" id="3.40.50.300">
    <property type="entry name" value="P-loop containing nucleotide triphosphate hydrolases"/>
    <property type="match status" value="1"/>
</dbReference>
<dbReference type="InterPro" id="IPR050238">
    <property type="entry name" value="DNA_Rep/Repair_Clamp_Loader"/>
</dbReference>
<dbReference type="Proteomes" id="UP000290909">
    <property type="component" value="Chromosome"/>
</dbReference>
<dbReference type="GO" id="GO:0006261">
    <property type="term" value="P:DNA-templated DNA replication"/>
    <property type="evidence" value="ECO:0007669"/>
    <property type="project" value="TreeGrafter"/>
</dbReference>
<dbReference type="EC" id="2.7.7.7" evidence="1"/>
<keyword evidence="1" id="KW-0808">Transferase</keyword>
<dbReference type="Pfam" id="PF13177">
    <property type="entry name" value="DNA_pol3_delta2"/>
    <property type="match status" value="1"/>
</dbReference>
<dbReference type="AlphaFoldDB" id="A0A449BKE2"/>
<dbReference type="PANTHER" id="PTHR11669">
    <property type="entry name" value="REPLICATION FACTOR C / DNA POLYMERASE III GAMMA-TAU SUBUNIT"/>
    <property type="match status" value="1"/>
</dbReference>
<dbReference type="InterPro" id="IPR027417">
    <property type="entry name" value="P-loop_NTPase"/>
</dbReference>
<dbReference type="GO" id="GO:0003887">
    <property type="term" value="F:DNA-directed DNA polymerase activity"/>
    <property type="evidence" value="ECO:0007669"/>
    <property type="project" value="UniProtKB-EC"/>
</dbReference>
<dbReference type="SUPFAM" id="SSF52540">
    <property type="entry name" value="P-loop containing nucleoside triphosphate hydrolases"/>
    <property type="match status" value="1"/>
</dbReference>
<name>A0A449BKE2_9MOLU</name>
<dbReference type="KEGG" id="ahk:NCTC10172_00969"/>
<reference evidence="1 2" key="1">
    <citation type="submission" date="2019-01" db="EMBL/GenBank/DDBJ databases">
        <authorList>
            <consortium name="Pathogen Informatics"/>
        </authorList>
    </citation>
    <scope>NUCLEOTIDE SEQUENCE [LARGE SCALE GENOMIC DNA]</scope>
    <source>
        <strain evidence="1 2">NCTC10172</strain>
    </source>
</reference>
<dbReference type="PANTHER" id="PTHR11669:SF8">
    <property type="entry name" value="DNA POLYMERASE III SUBUNIT DELTA"/>
    <property type="match status" value="1"/>
</dbReference>
<dbReference type="STRING" id="1408416.GCA_000702765_00406"/>
<gene>
    <name evidence="1" type="primary">holB</name>
    <name evidence="1" type="ORF">NCTC10172_00969</name>
</gene>
<organism evidence="1 2">
    <name type="scientific">Acholeplasma hippikon</name>
    <dbReference type="NCBI Taxonomy" id="264636"/>
    <lineage>
        <taxon>Bacteria</taxon>
        <taxon>Bacillati</taxon>
        <taxon>Mycoplasmatota</taxon>
        <taxon>Mollicutes</taxon>
        <taxon>Acholeplasmatales</taxon>
        <taxon>Acholeplasmataceae</taxon>
        <taxon>Acholeplasma</taxon>
    </lineage>
</organism>
<proteinExistence type="predicted"/>
<sequence>MNDIILRFKNAIQKDRLSHLYLLSGSSAENKLKLAKEIAYEIFKSSSNKDNLKELIDSGNYPNFVYITKEGLSIKKEQIMALQKEFSKTSLVSGKRVYVIEYAETMSVSAANSLLKFLEEPKGDETIGILLTEDLSSMLPTILSRAQIVRIVDLSKEEIVNQLRKHDIDLKNAKFLTEYTKDINKAIELIHDSNYINAIELYDEIVLKLALNKQSFLEITNKLVMHYSDDKEWLTFVLTLVSSTLLDVMHLYMNLNVYFDFMKDELLAIVNRLTIEKVQKMIEATHTLIENLRLPINVNLNLTAYAIILEEITRDGRSWFVRYKIKYRVWNWKSI</sequence>
<evidence type="ECO:0000313" key="2">
    <source>
        <dbReference type="Proteomes" id="UP000290909"/>
    </source>
</evidence>
<keyword evidence="2" id="KW-1185">Reference proteome</keyword>
<evidence type="ECO:0000313" key="1">
    <source>
        <dbReference type="EMBL" id="VEU82941.1"/>
    </source>
</evidence>
<protein>
    <submittedName>
        <fullName evidence="1">DNA polymerase III delta' subunit</fullName>
        <ecNumber evidence="1">2.7.7.7</ecNumber>
    </submittedName>
</protein>
<accession>A0A449BKE2</accession>
<keyword evidence="1" id="KW-0548">Nucleotidyltransferase</keyword>